<dbReference type="AlphaFoldDB" id="C0PGB6"/>
<evidence type="ECO:0000313" key="2">
    <source>
        <dbReference type="EMBL" id="ACN34232.1"/>
    </source>
</evidence>
<evidence type="ECO:0008006" key="3">
    <source>
        <dbReference type="Google" id="ProtNLM"/>
    </source>
</evidence>
<evidence type="ECO:0000256" key="1">
    <source>
        <dbReference type="SAM" id="Phobius"/>
    </source>
</evidence>
<proteinExistence type="evidence at transcript level"/>
<reference evidence="2" key="1">
    <citation type="journal article" date="2009" name="PLoS Genet.">
        <title>Sequencing, mapping, and analysis of 27,455 maize full-length cDNAs.</title>
        <authorList>
            <person name="Soderlund C."/>
            <person name="Descour A."/>
            <person name="Kudrna D."/>
            <person name="Bomhoff M."/>
            <person name="Boyd L."/>
            <person name="Currie J."/>
            <person name="Angelova A."/>
            <person name="Collura K."/>
            <person name="Wissotski M."/>
            <person name="Ashley E."/>
            <person name="Morrow D."/>
            <person name="Fernandes J."/>
            <person name="Walbot V."/>
            <person name="Yu Y."/>
        </authorList>
    </citation>
    <scope>NUCLEOTIDE SEQUENCE</scope>
    <source>
        <strain evidence="2">B73</strain>
    </source>
</reference>
<organism evidence="2">
    <name type="scientific">Zea mays</name>
    <name type="common">Maize</name>
    <dbReference type="NCBI Taxonomy" id="4577"/>
    <lineage>
        <taxon>Eukaryota</taxon>
        <taxon>Viridiplantae</taxon>
        <taxon>Streptophyta</taxon>
        <taxon>Embryophyta</taxon>
        <taxon>Tracheophyta</taxon>
        <taxon>Spermatophyta</taxon>
        <taxon>Magnoliopsida</taxon>
        <taxon>Liliopsida</taxon>
        <taxon>Poales</taxon>
        <taxon>Poaceae</taxon>
        <taxon>PACMAD clade</taxon>
        <taxon>Panicoideae</taxon>
        <taxon>Andropogonodae</taxon>
        <taxon>Andropogoneae</taxon>
        <taxon>Tripsacinae</taxon>
        <taxon>Zea</taxon>
    </lineage>
</organism>
<keyword evidence="1" id="KW-0812">Transmembrane</keyword>
<dbReference type="EMBL" id="BT067335">
    <property type="protein sequence ID" value="ACN34232.1"/>
    <property type="molecule type" value="mRNA"/>
</dbReference>
<dbReference type="HOGENOM" id="CLU_1317141_0_0_1"/>
<keyword evidence="1" id="KW-0472">Membrane</keyword>
<accession>C0PGB6</accession>
<protein>
    <recommendedName>
        <fullName evidence="3">Serine/arginine-rich splicing factor SR45a</fullName>
    </recommendedName>
</protein>
<feature type="transmembrane region" description="Helical" evidence="1">
    <location>
        <begin position="88"/>
        <end position="108"/>
    </location>
</feature>
<sequence>MYDSIFYVGTAYIYVGAAPTSAPGRRLGGTCTQGSSSDVVAVRRASAVACPAPPRMPARSVSRSTHTEWPVFKVVLILSSWLNETINVWMFIDLLGFMLFFDLTLVHLGQYFTKVSGMIGHLSCHCSLRPQLRRPSSNQGRLALAPRTHDPLLLYPQRRAPPSCFWQRKPSPCGKLPTRWNAQPLVGSTQPLRDVTNSERLYAPHTSMR</sequence>
<name>C0PGB6_MAIZE</name>
<keyword evidence="1" id="KW-1133">Transmembrane helix</keyword>
<dbReference type="ExpressionAtlas" id="C0PGB6">
    <property type="expression patterns" value="baseline and differential"/>
</dbReference>